<organism evidence="2 3">
    <name type="scientific">Actinokineospora diospyrosa</name>
    <dbReference type="NCBI Taxonomy" id="103728"/>
    <lineage>
        <taxon>Bacteria</taxon>
        <taxon>Bacillati</taxon>
        <taxon>Actinomycetota</taxon>
        <taxon>Actinomycetes</taxon>
        <taxon>Pseudonocardiales</taxon>
        <taxon>Pseudonocardiaceae</taxon>
        <taxon>Actinokineospora</taxon>
    </lineage>
</organism>
<feature type="region of interest" description="Disordered" evidence="1">
    <location>
        <begin position="190"/>
        <end position="228"/>
    </location>
</feature>
<evidence type="ECO:0000313" key="3">
    <source>
        <dbReference type="Proteomes" id="UP001205185"/>
    </source>
</evidence>
<keyword evidence="3" id="KW-1185">Reference proteome</keyword>
<comment type="caution">
    <text evidence="2">The sequence shown here is derived from an EMBL/GenBank/DDBJ whole genome shotgun (WGS) entry which is preliminary data.</text>
</comment>
<sequence length="255" mass="27458">MSEELPPYLGVLVVDAERYGSNTDPGQQKLAEAIPEVLEAAFHESGLAHVWEGKLFPQDTGDGMGLAFDTRHLPAVVEGFFGALQEVLVARDAYMRRYNRALRLRLRAALHVGPVLRVGGGRALVTAHRLLDAAPLRDALKRSDPERTYLAALLSNRVHEDVVHTDYATLPTAPVEVEIKEYRATAHLHVPTPSGDLLTSGLVPIPEPPATPDPADQPATPDPTPTTGPVHNVMSGIHTGTAIQVGHLHGGLNNH</sequence>
<dbReference type="Proteomes" id="UP001205185">
    <property type="component" value="Unassembled WGS sequence"/>
</dbReference>
<evidence type="ECO:0000313" key="2">
    <source>
        <dbReference type="EMBL" id="MCP2267750.1"/>
    </source>
</evidence>
<reference evidence="2 3" key="1">
    <citation type="submission" date="2022-06" db="EMBL/GenBank/DDBJ databases">
        <title>Genomic Encyclopedia of Archaeal and Bacterial Type Strains, Phase II (KMG-II): from individual species to whole genera.</title>
        <authorList>
            <person name="Goeker M."/>
        </authorList>
    </citation>
    <scope>NUCLEOTIDE SEQUENCE [LARGE SCALE GENOMIC DNA]</scope>
    <source>
        <strain evidence="2 3">DSM 44255</strain>
    </source>
</reference>
<evidence type="ECO:0000256" key="1">
    <source>
        <dbReference type="SAM" id="MobiDB-lite"/>
    </source>
</evidence>
<accession>A0ABT1I562</accession>
<name>A0ABT1I562_9PSEU</name>
<evidence type="ECO:0008006" key="4">
    <source>
        <dbReference type="Google" id="ProtNLM"/>
    </source>
</evidence>
<dbReference type="RefSeq" id="WP_253884667.1">
    <property type="nucleotide sequence ID" value="NZ_BAAAVB010000002.1"/>
</dbReference>
<protein>
    <recommendedName>
        <fullName evidence="4">Guanylate cyclase domain-containing protein</fullName>
    </recommendedName>
</protein>
<dbReference type="EMBL" id="JAMTCO010000001">
    <property type="protein sequence ID" value="MCP2267750.1"/>
    <property type="molecule type" value="Genomic_DNA"/>
</dbReference>
<gene>
    <name evidence="2" type="ORF">LV75_000232</name>
</gene>
<proteinExistence type="predicted"/>